<comment type="similarity">
    <text evidence="2">Belongs to the PBP/GOBP family.</text>
</comment>
<dbReference type="InterPro" id="IPR036728">
    <property type="entry name" value="PBP_GOBP_sf"/>
</dbReference>
<dbReference type="FunCoup" id="B4KNW4">
    <property type="interactions" value="14"/>
</dbReference>
<evidence type="ECO:0000313" key="6">
    <source>
        <dbReference type="EMBL" id="EDW09009.2"/>
    </source>
</evidence>
<evidence type="ECO:0000256" key="4">
    <source>
        <dbReference type="ARBA" id="ARBA00022729"/>
    </source>
</evidence>
<dbReference type="GO" id="GO:0007608">
    <property type="term" value="P:sensory perception of smell"/>
    <property type="evidence" value="ECO:0007669"/>
    <property type="project" value="TreeGrafter"/>
</dbReference>
<keyword evidence="4" id="KW-0732">Signal</keyword>
<name>B4KNW4_DROMO</name>
<dbReference type="eggNOG" id="ENOG502TCT6">
    <property type="taxonomic scope" value="Eukaryota"/>
</dbReference>
<evidence type="ECO:0000256" key="5">
    <source>
        <dbReference type="ARBA" id="ARBA00023157"/>
    </source>
</evidence>
<dbReference type="SMART" id="SM00708">
    <property type="entry name" value="PhBP"/>
    <property type="match status" value="1"/>
</dbReference>
<dbReference type="SUPFAM" id="SSF47565">
    <property type="entry name" value="Insect pheromone/odorant-binding proteins"/>
    <property type="match status" value="1"/>
</dbReference>
<dbReference type="AlphaFoldDB" id="B4KNW4"/>
<comment type="subcellular location">
    <subcellularLocation>
        <location evidence="1">Secreted</location>
    </subcellularLocation>
</comment>
<dbReference type="KEGG" id="dmo:Dmoj_GI20270"/>
<dbReference type="PANTHER" id="PTHR11857:SF46">
    <property type="entry name" value="GENERAL ODORANT-BINDING PROTEIN 99A-RELATED"/>
    <property type="match status" value="1"/>
</dbReference>
<dbReference type="InterPro" id="IPR006170">
    <property type="entry name" value="PBP/GOBP"/>
</dbReference>
<dbReference type="OrthoDB" id="5978988at2759"/>
<keyword evidence="5" id="KW-1015">Disulfide bond</keyword>
<keyword evidence="3" id="KW-0964">Secreted</keyword>
<dbReference type="InParanoid" id="B4KNW4"/>
<dbReference type="Gene3D" id="1.10.238.20">
    <property type="entry name" value="Pheromone/general odorant binding protein domain"/>
    <property type="match status" value="1"/>
</dbReference>
<dbReference type="GO" id="GO:0005615">
    <property type="term" value="C:extracellular space"/>
    <property type="evidence" value="ECO:0007669"/>
    <property type="project" value="TreeGrafter"/>
</dbReference>
<organism evidence="6 7">
    <name type="scientific">Drosophila mojavensis</name>
    <name type="common">Fruit fly</name>
    <dbReference type="NCBI Taxonomy" id="7230"/>
    <lineage>
        <taxon>Eukaryota</taxon>
        <taxon>Metazoa</taxon>
        <taxon>Ecdysozoa</taxon>
        <taxon>Arthropoda</taxon>
        <taxon>Hexapoda</taxon>
        <taxon>Insecta</taxon>
        <taxon>Pterygota</taxon>
        <taxon>Neoptera</taxon>
        <taxon>Endopterygota</taxon>
        <taxon>Diptera</taxon>
        <taxon>Brachycera</taxon>
        <taxon>Muscomorpha</taxon>
        <taxon>Ephydroidea</taxon>
        <taxon>Drosophilidae</taxon>
        <taxon>Drosophila</taxon>
    </lineage>
</organism>
<protein>
    <submittedName>
        <fullName evidence="6">Odorant-binding protein 44a</fullName>
    </submittedName>
</protein>
<evidence type="ECO:0000256" key="3">
    <source>
        <dbReference type="ARBA" id="ARBA00022525"/>
    </source>
</evidence>
<evidence type="ECO:0000313" key="7">
    <source>
        <dbReference type="Proteomes" id="UP000009192"/>
    </source>
</evidence>
<accession>B4KNW4</accession>
<dbReference type="Proteomes" id="UP000009192">
    <property type="component" value="Unassembled WGS sequence"/>
</dbReference>
<dbReference type="GO" id="GO:0005549">
    <property type="term" value="F:odorant binding"/>
    <property type="evidence" value="ECO:0007669"/>
    <property type="project" value="InterPro"/>
</dbReference>
<dbReference type="PANTHER" id="PTHR11857">
    <property type="entry name" value="ODORANT BINDING PROTEIN-RELATED"/>
    <property type="match status" value="1"/>
</dbReference>
<dbReference type="EMBL" id="CH933808">
    <property type="protein sequence ID" value="EDW09009.2"/>
    <property type="molecule type" value="Genomic_DNA"/>
</dbReference>
<keyword evidence="7" id="KW-1185">Reference proteome</keyword>
<evidence type="ECO:0000256" key="1">
    <source>
        <dbReference type="ARBA" id="ARBA00004613"/>
    </source>
</evidence>
<dbReference type="CDD" id="cd23992">
    <property type="entry name" value="PBP_GOBP"/>
    <property type="match status" value="1"/>
</dbReference>
<proteinExistence type="inferred from homology"/>
<evidence type="ECO:0000256" key="2">
    <source>
        <dbReference type="ARBA" id="ARBA00008098"/>
    </source>
</evidence>
<sequence>MRLGSQSLVITLVSKHTAKAQPKQKPKTNPANMKNTVAILLCALIGLASAAEYKLRTAEDLQKVRKECAEANKVTEALIAKYKTFEYPDDEITRNYIKCIFNKFDLFEDTKGFKVDNLVAQLGQGREDKTQLKADVEKCADKNEQKSPANVWAYRGFKCFLSKNLPLVQAAIQKKN</sequence>
<dbReference type="Pfam" id="PF01395">
    <property type="entry name" value="PBP_GOBP"/>
    <property type="match status" value="1"/>
</dbReference>
<reference evidence="6 7" key="1">
    <citation type="journal article" date="2007" name="Nature">
        <title>Evolution of genes and genomes on the Drosophila phylogeny.</title>
        <authorList>
            <consortium name="Drosophila 12 Genomes Consortium"/>
            <person name="Clark A.G."/>
            <person name="Eisen M.B."/>
            <person name="Smith D.R."/>
            <person name="Bergman C.M."/>
            <person name="Oliver B."/>
            <person name="Markow T.A."/>
            <person name="Kaufman T.C."/>
            <person name="Kellis M."/>
            <person name="Gelbart W."/>
            <person name="Iyer V.N."/>
            <person name="Pollard D.A."/>
            <person name="Sackton T.B."/>
            <person name="Larracuente A.M."/>
            <person name="Singh N.D."/>
            <person name="Abad J.P."/>
            <person name="Abt D.N."/>
            <person name="Adryan B."/>
            <person name="Aguade M."/>
            <person name="Akashi H."/>
            <person name="Anderson W.W."/>
            <person name="Aquadro C.F."/>
            <person name="Ardell D.H."/>
            <person name="Arguello R."/>
            <person name="Artieri C.G."/>
            <person name="Barbash D.A."/>
            <person name="Barker D."/>
            <person name="Barsanti P."/>
            <person name="Batterham P."/>
            <person name="Batzoglou S."/>
            <person name="Begun D."/>
            <person name="Bhutkar A."/>
            <person name="Blanco E."/>
            <person name="Bosak S.A."/>
            <person name="Bradley R.K."/>
            <person name="Brand A.D."/>
            <person name="Brent M.R."/>
            <person name="Brooks A.N."/>
            <person name="Brown R.H."/>
            <person name="Butlin R.K."/>
            <person name="Caggese C."/>
            <person name="Calvi B.R."/>
            <person name="Bernardo de Carvalho A."/>
            <person name="Caspi A."/>
            <person name="Castrezana S."/>
            <person name="Celniker S.E."/>
            <person name="Chang J.L."/>
            <person name="Chapple C."/>
            <person name="Chatterji S."/>
            <person name="Chinwalla A."/>
            <person name="Civetta A."/>
            <person name="Clifton S.W."/>
            <person name="Comeron J.M."/>
            <person name="Costello J.C."/>
            <person name="Coyne J.A."/>
            <person name="Daub J."/>
            <person name="David R.G."/>
            <person name="Delcher A.L."/>
            <person name="Delehaunty K."/>
            <person name="Do C.B."/>
            <person name="Ebling H."/>
            <person name="Edwards K."/>
            <person name="Eickbush T."/>
            <person name="Evans J.D."/>
            <person name="Filipski A."/>
            <person name="Findeiss S."/>
            <person name="Freyhult E."/>
            <person name="Fulton L."/>
            <person name="Fulton R."/>
            <person name="Garcia A.C."/>
            <person name="Gardiner A."/>
            <person name="Garfield D.A."/>
            <person name="Garvin B.E."/>
            <person name="Gibson G."/>
            <person name="Gilbert D."/>
            <person name="Gnerre S."/>
            <person name="Godfrey J."/>
            <person name="Good R."/>
            <person name="Gotea V."/>
            <person name="Gravely B."/>
            <person name="Greenberg A.J."/>
            <person name="Griffiths-Jones S."/>
            <person name="Gross S."/>
            <person name="Guigo R."/>
            <person name="Gustafson E.A."/>
            <person name="Haerty W."/>
            <person name="Hahn M.W."/>
            <person name="Halligan D.L."/>
            <person name="Halpern A.L."/>
            <person name="Halter G.M."/>
            <person name="Han M.V."/>
            <person name="Heger A."/>
            <person name="Hillier L."/>
            <person name="Hinrichs A.S."/>
            <person name="Holmes I."/>
            <person name="Hoskins R.A."/>
            <person name="Hubisz M.J."/>
            <person name="Hultmark D."/>
            <person name="Huntley M.A."/>
            <person name="Jaffe D.B."/>
            <person name="Jagadeeshan S."/>
            <person name="Jeck W.R."/>
            <person name="Johnson J."/>
            <person name="Jones C.D."/>
            <person name="Jordan W.C."/>
            <person name="Karpen G.H."/>
            <person name="Kataoka E."/>
            <person name="Keightley P.D."/>
            <person name="Kheradpour P."/>
            <person name="Kirkness E.F."/>
            <person name="Koerich L.B."/>
            <person name="Kristiansen K."/>
            <person name="Kudrna D."/>
            <person name="Kulathinal R.J."/>
            <person name="Kumar S."/>
            <person name="Kwok R."/>
            <person name="Lander E."/>
            <person name="Langley C.H."/>
            <person name="Lapoint R."/>
            <person name="Lazzaro B.P."/>
            <person name="Lee S.J."/>
            <person name="Levesque L."/>
            <person name="Li R."/>
            <person name="Lin C.F."/>
            <person name="Lin M.F."/>
            <person name="Lindblad-Toh K."/>
            <person name="Llopart A."/>
            <person name="Long M."/>
            <person name="Low L."/>
            <person name="Lozovsky E."/>
            <person name="Lu J."/>
            <person name="Luo M."/>
            <person name="Machado C.A."/>
            <person name="Makalowski W."/>
            <person name="Marzo M."/>
            <person name="Matsuda M."/>
            <person name="Matzkin L."/>
            <person name="McAllister B."/>
            <person name="McBride C.S."/>
            <person name="McKernan B."/>
            <person name="McKernan K."/>
            <person name="Mendez-Lago M."/>
            <person name="Minx P."/>
            <person name="Mollenhauer M.U."/>
            <person name="Montooth K."/>
            <person name="Mount S.M."/>
            <person name="Mu X."/>
            <person name="Myers E."/>
            <person name="Negre B."/>
            <person name="Newfeld S."/>
            <person name="Nielsen R."/>
            <person name="Noor M.A."/>
            <person name="O'Grady P."/>
            <person name="Pachter L."/>
            <person name="Papaceit M."/>
            <person name="Parisi M.J."/>
            <person name="Parisi M."/>
            <person name="Parts L."/>
            <person name="Pedersen J.S."/>
            <person name="Pesole G."/>
            <person name="Phillippy A.M."/>
            <person name="Ponting C.P."/>
            <person name="Pop M."/>
            <person name="Porcelli D."/>
            <person name="Powell J.R."/>
            <person name="Prohaska S."/>
            <person name="Pruitt K."/>
            <person name="Puig M."/>
            <person name="Quesneville H."/>
            <person name="Ram K.R."/>
            <person name="Rand D."/>
            <person name="Rasmussen M.D."/>
            <person name="Reed L.K."/>
            <person name="Reenan R."/>
            <person name="Reily A."/>
            <person name="Remington K.A."/>
            <person name="Rieger T.T."/>
            <person name="Ritchie M.G."/>
            <person name="Robin C."/>
            <person name="Rogers Y.H."/>
            <person name="Rohde C."/>
            <person name="Rozas J."/>
            <person name="Rubenfield M.J."/>
            <person name="Ruiz A."/>
            <person name="Russo S."/>
            <person name="Salzberg S.L."/>
            <person name="Sanchez-Gracia A."/>
            <person name="Saranga D.J."/>
            <person name="Sato H."/>
            <person name="Schaeffer S.W."/>
            <person name="Schatz M.C."/>
            <person name="Schlenke T."/>
            <person name="Schwartz R."/>
            <person name="Segarra C."/>
            <person name="Singh R.S."/>
            <person name="Sirot L."/>
            <person name="Sirota M."/>
            <person name="Sisneros N.B."/>
            <person name="Smith C.D."/>
            <person name="Smith T.F."/>
            <person name="Spieth J."/>
            <person name="Stage D.E."/>
            <person name="Stark A."/>
            <person name="Stephan W."/>
            <person name="Strausberg R.L."/>
            <person name="Strempel S."/>
            <person name="Sturgill D."/>
            <person name="Sutton G."/>
            <person name="Sutton G.G."/>
            <person name="Tao W."/>
            <person name="Teichmann S."/>
            <person name="Tobari Y.N."/>
            <person name="Tomimura Y."/>
            <person name="Tsolas J.M."/>
            <person name="Valente V.L."/>
            <person name="Venter E."/>
            <person name="Venter J.C."/>
            <person name="Vicario S."/>
            <person name="Vieira F.G."/>
            <person name="Vilella A.J."/>
            <person name="Villasante A."/>
            <person name="Walenz B."/>
            <person name="Wang J."/>
            <person name="Wasserman M."/>
            <person name="Watts T."/>
            <person name="Wilson D."/>
            <person name="Wilson R.K."/>
            <person name="Wing R.A."/>
            <person name="Wolfner M.F."/>
            <person name="Wong A."/>
            <person name="Wong G.K."/>
            <person name="Wu C.I."/>
            <person name="Wu G."/>
            <person name="Yamamoto D."/>
            <person name="Yang H.P."/>
            <person name="Yang S.P."/>
            <person name="Yorke J.A."/>
            <person name="Yoshida K."/>
            <person name="Zdobnov E."/>
            <person name="Zhang P."/>
            <person name="Zhang Y."/>
            <person name="Zimin A.V."/>
            <person name="Baldwin J."/>
            <person name="Abdouelleil A."/>
            <person name="Abdulkadir J."/>
            <person name="Abebe A."/>
            <person name="Abera B."/>
            <person name="Abreu J."/>
            <person name="Acer S.C."/>
            <person name="Aftuck L."/>
            <person name="Alexander A."/>
            <person name="An P."/>
            <person name="Anderson E."/>
            <person name="Anderson S."/>
            <person name="Arachi H."/>
            <person name="Azer M."/>
            <person name="Bachantsang P."/>
            <person name="Barry A."/>
            <person name="Bayul T."/>
            <person name="Berlin A."/>
            <person name="Bessette D."/>
            <person name="Bloom T."/>
            <person name="Blye J."/>
            <person name="Boguslavskiy L."/>
            <person name="Bonnet C."/>
            <person name="Boukhgalter B."/>
            <person name="Bourzgui I."/>
            <person name="Brown A."/>
            <person name="Cahill P."/>
            <person name="Channer S."/>
            <person name="Cheshatsang Y."/>
            <person name="Chuda L."/>
            <person name="Citroen M."/>
            <person name="Collymore A."/>
            <person name="Cooke P."/>
            <person name="Costello M."/>
            <person name="D'Aco K."/>
            <person name="Daza R."/>
            <person name="De Haan G."/>
            <person name="DeGray S."/>
            <person name="DeMaso C."/>
            <person name="Dhargay N."/>
            <person name="Dooley K."/>
            <person name="Dooley E."/>
            <person name="Doricent M."/>
            <person name="Dorje P."/>
            <person name="Dorjee K."/>
            <person name="Dupes A."/>
            <person name="Elong R."/>
            <person name="Falk J."/>
            <person name="Farina A."/>
            <person name="Faro S."/>
            <person name="Ferguson D."/>
            <person name="Fisher S."/>
            <person name="Foley C.D."/>
            <person name="Franke A."/>
            <person name="Friedrich D."/>
            <person name="Gadbois L."/>
            <person name="Gearin G."/>
            <person name="Gearin C.R."/>
            <person name="Giannoukos G."/>
            <person name="Goode T."/>
            <person name="Graham J."/>
            <person name="Grandbois E."/>
            <person name="Grewal S."/>
            <person name="Gyaltsen K."/>
            <person name="Hafez N."/>
            <person name="Hagos B."/>
            <person name="Hall J."/>
            <person name="Henson C."/>
            <person name="Hollinger A."/>
            <person name="Honan T."/>
            <person name="Huard M.D."/>
            <person name="Hughes L."/>
            <person name="Hurhula B."/>
            <person name="Husby M.E."/>
            <person name="Kamat A."/>
            <person name="Kanga B."/>
            <person name="Kashin S."/>
            <person name="Khazanovich D."/>
            <person name="Kisner P."/>
            <person name="Lance K."/>
            <person name="Lara M."/>
            <person name="Lee W."/>
            <person name="Lennon N."/>
            <person name="Letendre F."/>
            <person name="LeVine R."/>
            <person name="Lipovsky A."/>
            <person name="Liu X."/>
            <person name="Liu J."/>
            <person name="Liu S."/>
            <person name="Lokyitsang T."/>
            <person name="Lokyitsang Y."/>
            <person name="Lubonja R."/>
            <person name="Lui A."/>
            <person name="MacDonald P."/>
            <person name="Magnisalis V."/>
            <person name="Maru K."/>
            <person name="Matthews C."/>
            <person name="McCusker W."/>
            <person name="McDonough S."/>
            <person name="Mehta T."/>
            <person name="Meldrim J."/>
            <person name="Meneus L."/>
            <person name="Mihai O."/>
            <person name="Mihalev A."/>
            <person name="Mihova T."/>
            <person name="Mittelman R."/>
            <person name="Mlenga V."/>
            <person name="Montmayeur A."/>
            <person name="Mulrain L."/>
            <person name="Navidi A."/>
            <person name="Naylor J."/>
            <person name="Negash T."/>
            <person name="Nguyen T."/>
            <person name="Nguyen N."/>
            <person name="Nicol R."/>
            <person name="Norbu C."/>
            <person name="Norbu N."/>
            <person name="Novod N."/>
            <person name="O'Neill B."/>
            <person name="Osman S."/>
            <person name="Markiewicz E."/>
            <person name="Oyono O.L."/>
            <person name="Patti C."/>
            <person name="Phunkhang P."/>
            <person name="Pierre F."/>
            <person name="Priest M."/>
            <person name="Raghuraman S."/>
            <person name="Rege F."/>
            <person name="Reyes R."/>
            <person name="Rise C."/>
            <person name="Rogov P."/>
            <person name="Ross K."/>
            <person name="Ryan E."/>
            <person name="Settipalli S."/>
            <person name="Shea T."/>
            <person name="Sherpa N."/>
            <person name="Shi L."/>
            <person name="Shih D."/>
            <person name="Sparrow T."/>
            <person name="Spaulding J."/>
            <person name="Stalker J."/>
            <person name="Stange-Thomann N."/>
            <person name="Stavropoulos S."/>
            <person name="Stone C."/>
            <person name="Strader C."/>
            <person name="Tesfaye S."/>
            <person name="Thomson T."/>
            <person name="Thoulutsang Y."/>
            <person name="Thoulutsang D."/>
            <person name="Topham K."/>
            <person name="Topping I."/>
            <person name="Tsamla T."/>
            <person name="Vassiliev H."/>
            <person name="Vo A."/>
            <person name="Wangchuk T."/>
            <person name="Wangdi T."/>
            <person name="Weiand M."/>
            <person name="Wilkinson J."/>
            <person name="Wilson A."/>
            <person name="Yadav S."/>
            <person name="Young G."/>
            <person name="Yu Q."/>
            <person name="Zembek L."/>
            <person name="Zhong D."/>
            <person name="Zimmer A."/>
            <person name="Zwirko Z."/>
            <person name="Jaffe D.B."/>
            <person name="Alvarez P."/>
            <person name="Brockman W."/>
            <person name="Butler J."/>
            <person name="Chin C."/>
            <person name="Gnerre S."/>
            <person name="Grabherr M."/>
            <person name="Kleber M."/>
            <person name="Mauceli E."/>
            <person name="MacCallum I."/>
        </authorList>
    </citation>
    <scope>NUCLEOTIDE SEQUENCE [LARGE SCALE GENOMIC DNA]</scope>
    <source>
        <strain evidence="7">Tucson 15081-1352.22</strain>
    </source>
</reference>
<gene>
    <name evidence="6" type="primary">Dmoj\Obp44a</name>
    <name evidence="6" type="ORF">Dmoj_GI20270</name>
</gene>
<dbReference type="HOGENOM" id="CLU_144993_1_0_1"/>